<evidence type="ECO:0000313" key="8">
    <source>
        <dbReference type="Proteomes" id="UP000001744"/>
    </source>
</evidence>
<evidence type="ECO:0000313" key="7">
    <source>
        <dbReference type="JaponicusDB" id="SJAG_01036"/>
    </source>
</evidence>
<dbReference type="AlphaFoldDB" id="B6JXB0"/>
<dbReference type="InterPro" id="IPR020904">
    <property type="entry name" value="Sc_DH/Rdtase_CS"/>
</dbReference>
<dbReference type="SUPFAM" id="SSF51735">
    <property type="entry name" value="NAD(P)-binding Rossmann-fold domains"/>
    <property type="match status" value="1"/>
</dbReference>
<dbReference type="GO" id="GO:0005783">
    <property type="term" value="C:endoplasmic reticulum"/>
    <property type="evidence" value="ECO:0000318"/>
    <property type="project" value="GO_Central"/>
</dbReference>
<evidence type="ECO:0000256" key="1">
    <source>
        <dbReference type="ARBA" id="ARBA00006484"/>
    </source>
</evidence>
<feature type="region of interest" description="Disordered" evidence="5">
    <location>
        <begin position="1"/>
        <end position="70"/>
    </location>
</feature>
<dbReference type="JaponicusDB" id="SJAG_01036">
    <property type="gene designation" value="ayr1"/>
</dbReference>
<keyword evidence="8" id="KW-1185">Reference proteome</keyword>
<dbReference type="GO" id="GO:0004806">
    <property type="term" value="F:triacylglycerol lipase activity"/>
    <property type="evidence" value="ECO:0000318"/>
    <property type="project" value="GO_Central"/>
</dbReference>
<feature type="compositionally biased region" description="Basic and acidic residues" evidence="5">
    <location>
        <begin position="1"/>
        <end position="24"/>
    </location>
</feature>
<evidence type="ECO:0000256" key="3">
    <source>
        <dbReference type="ARBA" id="ARBA00023002"/>
    </source>
</evidence>
<organism evidence="6 8">
    <name type="scientific">Schizosaccharomyces japonicus (strain yFS275 / FY16936)</name>
    <name type="common">Fission yeast</name>
    <dbReference type="NCBI Taxonomy" id="402676"/>
    <lineage>
        <taxon>Eukaryota</taxon>
        <taxon>Fungi</taxon>
        <taxon>Dikarya</taxon>
        <taxon>Ascomycota</taxon>
        <taxon>Taphrinomycotina</taxon>
        <taxon>Schizosaccharomycetes</taxon>
        <taxon>Schizosaccharomycetales</taxon>
        <taxon>Schizosaccharomycetaceae</taxon>
        <taxon>Schizosaccharomyces</taxon>
    </lineage>
</organism>
<dbReference type="VEuPathDB" id="FungiDB:SJAG_01036"/>
<dbReference type="OrthoDB" id="2102561at2759"/>
<dbReference type="InterPro" id="IPR036291">
    <property type="entry name" value="NAD(P)-bd_dom_sf"/>
</dbReference>
<dbReference type="HOGENOM" id="CLU_010194_2_9_1"/>
<dbReference type="Gene3D" id="3.40.50.720">
    <property type="entry name" value="NAD(P)-binding Rossmann-like Domain"/>
    <property type="match status" value="1"/>
</dbReference>
<dbReference type="InterPro" id="IPR002347">
    <property type="entry name" value="SDR_fam"/>
</dbReference>
<evidence type="ECO:0000256" key="5">
    <source>
        <dbReference type="SAM" id="MobiDB-lite"/>
    </source>
</evidence>
<evidence type="ECO:0000256" key="4">
    <source>
        <dbReference type="RuleBase" id="RU000363"/>
    </source>
</evidence>
<dbReference type="eggNOG" id="KOG1209">
    <property type="taxonomic scope" value="Eukaryota"/>
</dbReference>
<name>B6JXB0_SCHJY</name>
<dbReference type="CDD" id="cd05374">
    <property type="entry name" value="17beta-HSD-like_SDR_c"/>
    <property type="match status" value="1"/>
</dbReference>
<dbReference type="GO" id="GO:0006654">
    <property type="term" value="P:phosphatidic acid biosynthetic process"/>
    <property type="evidence" value="ECO:0000318"/>
    <property type="project" value="GO_Central"/>
</dbReference>
<accession>B6JXB0</accession>
<evidence type="ECO:0000313" key="6">
    <source>
        <dbReference type="EMBL" id="EEB06011.2"/>
    </source>
</evidence>
<dbReference type="GeneID" id="7048281"/>
<dbReference type="PROSITE" id="PS00061">
    <property type="entry name" value="ADH_SHORT"/>
    <property type="match status" value="1"/>
</dbReference>
<keyword evidence="3" id="KW-0560">Oxidoreductase</keyword>
<proteinExistence type="inferred from homology"/>
<gene>
    <name evidence="7" type="primary">ayr1</name>
    <name evidence="6" type="ORF">SJAG_01036</name>
</gene>
<dbReference type="RefSeq" id="XP_002172304.2">
    <property type="nucleotide sequence ID" value="XM_002172268.2"/>
</dbReference>
<dbReference type="STRING" id="402676.B6JXB0"/>
<protein>
    <submittedName>
        <fullName evidence="6">1-acyldihydroxyacetone phosphate reductase</fullName>
    </submittedName>
</protein>
<dbReference type="OMA" id="CRVFASD"/>
<keyword evidence="2" id="KW-0521">NADP</keyword>
<dbReference type="Proteomes" id="UP000001744">
    <property type="component" value="Unassembled WGS sequence"/>
</dbReference>
<dbReference type="GO" id="GO:0019433">
    <property type="term" value="P:triglyceride catabolic process"/>
    <property type="evidence" value="ECO:0000318"/>
    <property type="project" value="GO_Central"/>
</dbReference>
<dbReference type="GO" id="GO:0005811">
    <property type="term" value="C:lipid droplet"/>
    <property type="evidence" value="ECO:0000318"/>
    <property type="project" value="GO_Central"/>
</dbReference>
<reference evidence="6 8" key="1">
    <citation type="journal article" date="2011" name="Science">
        <title>Comparative functional genomics of the fission yeasts.</title>
        <authorList>
            <person name="Rhind N."/>
            <person name="Chen Z."/>
            <person name="Yassour M."/>
            <person name="Thompson D.A."/>
            <person name="Haas B.J."/>
            <person name="Habib N."/>
            <person name="Wapinski I."/>
            <person name="Roy S."/>
            <person name="Lin M.F."/>
            <person name="Heiman D.I."/>
            <person name="Young S.K."/>
            <person name="Furuya K."/>
            <person name="Guo Y."/>
            <person name="Pidoux A."/>
            <person name="Chen H.M."/>
            <person name="Robbertse B."/>
            <person name="Goldberg J.M."/>
            <person name="Aoki K."/>
            <person name="Bayne E.H."/>
            <person name="Berlin A.M."/>
            <person name="Desjardins C.A."/>
            <person name="Dobbs E."/>
            <person name="Dukaj L."/>
            <person name="Fan L."/>
            <person name="FitzGerald M.G."/>
            <person name="French C."/>
            <person name="Gujja S."/>
            <person name="Hansen K."/>
            <person name="Keifenheim D."/>
            <person name="Levin J.Z."/>
            <person name="Mosher R.A."/>
            <person name="Mueller C.A."/>
            <person name="Pfiffner J."/>
            <person name="Priest M."/>
            <person name="Russ C."/>
            <person name="Smialowska A."/>
            <person name="Swoboda P."/>
            <person name="Sykes S.M."/>
            <person name="Vaughn M."/>
            <person name="Vengrova S."/>
            <person name="Yoder R."/>
            <person name="Zeng Q."/>
            <person name="Allshire R."/>
            <person name="Baulcombe D."/>
            <person name="Birren B.W."/>
            <person name="Brown W."/>
            <person name="Ekwall K."/>
            <person name="Kellis M."/>
            <person name="Leatherwood J."/>
            <person name="Levin H."/>
            <person name="Margalit H."/>
            <person name="Martienssen R."/>
            <person name="Nieduszynski C.A."/>
            <person name="Spatafora J.W."/>
            <person name="Friedman N."/>
            <person name="Dalgaard J.Z."/>
            <person name="Baumann P."/>
            <person name="Niki H."/>
            <person name="Regev A."/>
            <person name="Nusbaum C."/>
        </authorList>
    </citation>
    <scope>NUCLEOTIDE SEQUENCE [LARGE SCALE GENOMIC DNA]</scope>
    <source>
        <strain evidence="8">yFS275 / FY16936</strain>
    </source>
</reference>
<dbReference type="Pfam" id="PF00106">
    <property type="entry name" value="adh_short"/>
    <property type="match status" value="1"/>
</dbReference>
<dbReference type="PANTHER" id="PTHR44169">
    <property type="entry name" value="NADPH-DEPENDENT 1-ACYLDIHYDROXYACETONE PHOSPHATE REDUCTASE"/>
    <property type="match status" value="1"/>
</dbReference>
<dbReference type="PRINTS" id="PR00080">
    <property type="entry name" value="SDRFAMILY"/>
</dbReference>
<comment type="similarity">
    <text evidence="1 4">Belongs to the short-chain dehydrogenases/reductases (SDR) family.</text>
</comment>
<dbReference type="PRINTS" id="PR00081">
    <property type="entry name" value="GDHRDH"/>
</dbReference>
<dbReference type="PANTHER" id="PTHR44169:SF6">
    <property type="entry name" value="NADPH-DEPENDENT 1-ACYLDIHYDROXYACETONE PHOSPHATE REDUCTASE"/>
    <property type="match status" value="1"/>
</dbReference>
<dbReference type="GO" id="GO:0000140">
    <property type="term" value="F:acylglycerone-phosphate reductase (NADP+) activity"/>
    <property type="evidence" value="ECO:0000318"/>
    <property type="project" value="GO_Central"/>
</dbReference>
<dbReference type="EMBL" id="KE651166">
    <property type="protein sequence ID" value="EEB06011.2"/>
    <property type="molecule type" value="Genomic_DNA"/>
</dbReference>
<feature type="compositionally biased region" description="Low complexity" evidence="5">
    <location>
        <begin position="26"/>
        <end position="67"/>
    </location>
</feature>
<sequence>MAGPVDERDVNSRRAGESVVDETRNTALLSSATDASATTTALDEASTTAATTARRSAAHTAPTSSPTEVDKRKTVLITGCSYGGIGNALARKFHREGFRVFASARRLETLDNLAKEGIEVFVLDVTSDGSVQAVLEKVSARTGGRLDMLINNAGQPCVGPALDIDIDRMKRVMEVNLFGVIRMNSAFQHLLLASQGTIVHINSIVAYVPYVFGSAYNATKAALLAYTNTLRLELSPFGVQVMSIMTGGVSSRITEQPTNSLSREQLPADSIYRPYIDDIINARKHTGRTSMTPEEYADQVFPQITGRGRWYQLFRPGLLPAQIWGGSYSSLAHLSSLLPIEIYTGYMRRKFQMPKDVMIGRGSE</sequence>
<evidence type="ECO:0000256" key="2">
    <source>
        <dbReference type="ARBA" id="ARBA00022857"/>
    </source>
</evidence>